<organism evidence="3 4">
    <name type="scientific">Pseudoflavonifractor hominis</name>
    <dbReference type="NCBI Taxonomy" id="2763059"/>
    <lineage>
        <taxon>Bacteria</taxon>
        <taxon>Bacillati</taxon>
        <taxon>Bacillota</taxon>
        <taxon>Clostridia</taxon>
        <taxon>Eubacteriales</taxon>
        <taxon>Oscillospiraceae</taxon>
        <taxon>Pseudoflavonifractor</taxon>
    </lineage>
</organism>
<sequence length="200" mass="22271">MREGQGRKECCGMEITLEQVERLREKSGLSYEEARDLLERCHGDLLDALIELERQGRLRPGGGGTYSTRPGAHPAATPTASSDRGRTREERNGTHSGDAFWEQIREGLRAVGDVLRPSSVLEIWQDGRQLTAVPLLILLLAVMFAFWITLPLLLIGLVAGCRYRLASPHVNLEVLNGALGAVSDTVEDWKESFRRRPPKD</sequence>
<name>A0ABR7HSP5_9FIRM</name>
<dbReference type="RefSeq" id="WP_186963415.1">
    <property type="nucleotide sequence ID" value="NZ_JACOPR010000003.1"/>
</dbReference>
<dbReference type="Gene3D" id="1.10.8.10">
    <property type="entry name" value="DNA helicase RuvA subunit, C-terminal domain"/>
    <property type="match status" value="1"/>
</dbReference>
<dbReference type="Proteomes" id="UP000660021">
    <property type="component" value="Unassembled WGS sequence"/>
</dbReference>
<gene>
    <name evidence="3" type="ORF">H8S34_06810</name>
</gene>
<dbReference type="CDD" id="cd14360">
    <property type="entry name" value="UBA_NAC_like_bac"/>
    <property type="match status" value="1"/>
</dbReference>
<feature type="transmembrane region" description="Helical" evidence="2">
    <location>
        <begin position="135"/>
        <end position="159"/>
    </location>
</feature>
<keyword evidence="2" id="KW-1133">Transmembrane helix</keyword>
<evidence type="ECO:0000256" key="2">
    <source>
        <dbReference type="SAM" id="Phobius"/>
    </source>
</evidence>
<dbReference type="InterPro" id="IPR009060">
    <property type="entry name" value="UBA-like_sf"/>
</dbReference>
<feature type="region of interest" description="Disordered" evidence="1">
    <location>
        <begin position="58"/>
        <end position="96"/>
    </location>
</feature>
<evidence type="ECO:0000313" key="3">
    <source>
        <dbReference type="EMBL" id="MBC5730543.1"/>
    </source>
</evidence>
<accession>A0ABR7HSP5</accession>
<keyword evidence="2" id="KW-0472">Membrane</keyword>
<keyword evidence="4" id="KW-1185">Reference proteome</keyword>
<reference evidence="3 4" key="1">
    <citation type="submission" date="2020-08" db="EMBL/GenBank/DDBJ databases">
        <title>Genome public.</title>
        <authorList>
            <person name="Liu C."/>
            <person name="Sun Q."/>
        </authorList>
    </citation>
    <scope>NUCLEOTIDE SEQUENCE [LARGE SCALE GENOMIC DNA]</scope>
    <source>
        <strain evidence="3 4">New-38</strain>
    </source>
</reference>
<dbReference type="SUPFAM" id="SSF46934">
    <property type="entry name" value="UBA-like"/>
    <property type="match status" value="1"/>
</dbReference>
<evidence type="ECO:0000313" key="4">
    <source>
        <dbReference type="Proteomes" id="UP000660021"/>
    </source>
</evidence>
<evidence type="ECO:0000256" key="1">
    <source>
        <dbReference type="SAM" id="MobiDB-lite"/>
    </source>
</evidence>
<dbReference type="EMBL" id="JACOPR010000003">
    <property type="protein sequence ID" value="MBC5730543.1"/>
    <property type="molecule type" value="Genomic_DNA"/>
</dbReference>
<feature type="compositionally biased region" description="Basic and acidic residues" evidence="1">
    <location>
        <begin position="83"/>
        <end position="93"/>
    </location>
</feature>
<keyword evidence="2" id="KW-0812">Transmembrane</keyword>
<protein>
    <submittedName>
        <fullName evidence="3">Ubiquitin</fullName>
    </submittedName>
</protein>
<comment type="caution">
    <text evidence="3">The sequence shown here is derived from an EMBL/GenBank/DDBJ whole genome shotgun (WGS) entry which is preliminary data.</text>
</comment>
<proteinExistence type="predicted"/>